<evidence type="ECO:0000256" key="5">
    <source>
        <dbReference type="ARBA" id="ARBA00022989"/>
    </source>
</evidence>
<evidence type="ECO:0000256" key="1">
    <source>
        <dbReference type="ARBA" id="ARBA00004651"/>
    </source>
</evidence>
<dbReference type="RefSeq" id="WP_112306203.1">
    <property type="nucleotide sequence ID" value="NZ_QMDV01000003.1"/>
</dbReference>
<comment type="similarity">
    <text evidence="9 11">Belongs to the fluoride channel Fluc/FEX (TC 1.A.43) family.</text>
</comment>
<keyword evidence="3" id="KW-0997">Cell inner membrane</keyword>
<protein>
    <recommendedName>
        <fullName evidence="11">Fluoride-specific ion channel FluC</fullName>
    </recommendedName>
</protein>
<organism evidence="12 13">
    <name type="scientific">Pontibacter arcticus</name>
    <dbReference type="NCBI Taxonomy" id="2080288"/>
    <lineage>
        <taxon>Bacteria</taxon>
        <taxon>Pseudomonadati</taxon>
        <taxon>Bacteroidota</taxon>
        <taxon>Cytophagia</taxon>
        <taxon>Cytophagales</taxon>
        <taxon>Hymenobacteraceae</taxon>
        <taxon>Pontibacter</taxon>
    </lineage>
</organism>
<dbReference type="AlphaFoldDB" id="A0A364RE37"/>
<comment type="activity regulation">
    <text evidence="11">Na(+) is not transported, but it plays an essential structural role and its presence is essential for fluoride channel function.</text>
</comment>
<gene>
    <name evidence="11 12" type="primary">crcB</name>
    <name evidence="11" type="synonym">fluC</name>
    <name evidence="12" type="ORF">DP923_12660</name>
</gene>
<dbReference type="OrthoDB" id="9815830at2"/>
<keyword evidence="7 11" id="KW-0472">Membrane</keyword>
<dbReference type="EMBL" id="QMDV01000003">
    <property type="protein sequence ID" value="RAU82610.1"/>
    <property type="molecule type" value="Genomic_DNA"/>
</dbReference>
<evidence type="ECO:0000256" key="11">
    <source>
        <dbReference type="HAMAP-Rule" id="MF_00454"/>
    </source>
</evidence>
<keyword evidence="11" id="KW-0813">Transport</keyword>
<evidence type="ECO:0000256" key="4">
    <source>
        <dbReference type="ARBA" id="ARBA00022692"/>
    </source>
</evidence>
<evidence type="ECO:0000256" key="3">
    <source>
        <dbReference type="ARBA" id="ARBA00022519"/>
    </source>
</evidence>
<proteinExistence type="inferred from homology"/>
<dbReference type="GO" id="GO:0140114">
    <property type="term" value="P:cellular detoxification of fluoride"/>
    <property type="evidence" value="ECO:0007669"/>
    <property type="project" value="UniProtKB-UniRule"/>
</dbReference>
<dbReference type="Proteomes" id="UP000251692">
    <property type="component" value="Unassembled WGS sequence"/>
</dbReference>
<dbReference type="PANTHER" id="PTHR28259:SF1">
    <property type="entry name" value="FLUORIDE EXPORT PROTEIN 1-RELATED"/>
    <property type="match status" value="1"/>
</dbReference>
<keyword evidence="11" id="KW-0915">Sodium</keyword>
<comment type="catalytic activity">
    <reaction evidence="10">
        <text>fluoride(in) = fluoride(out)</text>
        <dbReference type="Rhea" id="RHEA:76159"/>
        <dbReference type="ChEBI" id="CHEBI:17051"/>
    </reaction>
    <physiologicalReaction direction="left-to-right" evidence="10">
        <dbReference type="Rhea" id="RHEA:76160"/>
    </physiologicalReaction>
</comment>
<dbReference type="InterPro" id="IPR003691">
    <property type="entry name" value="FluC"/>
</dbReference>
<dbReference type="HAMAP" id="MF_00454">
    <property type="entry name" value="FluC"/>
    <property type="match status" value="1"/>
</dbReference>
<dbReference type="GO" id="GO:0046872">
    <property type="term" value="F:metal ion binding"/>
    <property type="evidence" value="ECO:0007669"/>
    <property type="project" value="UniProtKB-KW"/>
</dbReference>
<feature type="binding site" evidence="11">
    <location>
        <position position="77"/>
    </location>
    <ligand>
        <name>Na(+)</name>
        <dbReference type="ChEBI" id="CHEBI:29101"/>
        <note>structural</note>
    </ligand>
</feature>
<evidence type="ECO:0000256" key="10">
    <source>
        <dbReference type="ARBA" id="ARBA00035585"/>
    </source>
</evidence>
<comment type="caution">
    <text evidence="12">The sequence shown here is derived from an EMBL/GenBank/DDBJ whole genome shotgun (WGS) entry which is preliminary data.</text>
</comment>
<feature type="transmembrane region" description="Helical" evidence="11">
    <location>
        <begin position="66"/>
        <end position="84"/>
    </location>
</feature>
<reference evidence="12 13" key="1">
    <citation type="submission" date="2018-06" db="EMBL/GenBank/DDBJ databases">
        <authorList>
            <person name="Liu Z.-W."/>
        </authorList>
    </citation>
    <scope>NUCLEOTIDE SEQUENCE [LARGE SCALE GENOMIC DNA]</scope>
    <source>
        <strain evidence="12 13">2b14</strain>
    </source>
</reference>
<keyword evidence="13" id="KW-1185">Reference proteome</keyword>
<keyword evidence="8 11" id="KW-0407">Ion channel</keyword>
<keyword evidence="11" id="KW-0479">Metal-binding</keyword>
<dbReference type="GO" id="GO:0005886">
    <property type="term" value="C:plasma membrane"/>
    <property type="evidence" value="ECO:0007669"/>
    <property type="project" value="UniProtKB-SubCell"/>
</dbReference>
<evidence type="ECO:0000313" key="13">
    <source>
        <dbReference type="Proteomes" id="UP000251692"/>
    </source>
</evidence>
<evidence type="ECO:0000256" key="9">
    <source>
        <dbReference type="ARBA" id="ARBA00035120"/>
    </source>
</evidence>
<sequence length="123" mass="12951">MKILLAIGAGSFIGGVLRYLVSLLITSRSITQFPVGTLTVNLLGCLLIGVVYGLAGKGTLTSEWRLFLATGVLGGFTTFSAFSLETVDLLKQGNLLYAFAYVLASIVLGLMATYLGLLATKLI</sequence>
<keyword evidence="5 11" id="KW-1133">Transmembrane helix</keyword>
<dbReference type="GO" id="GO:0062054">
    <property type="term" value="F:fluoride channel activity"/>
    <property type="evidence" value="ECO:0007669"/>
    <property type="project" value="UniProtKB-UniRule"/>
</dbReference>
<evidence type="ECO:0000256" key="8">
    <source>
        <dbReference type="ARBA" id="ARBA00023303"/>
    </source>
</evidence>
<evidence type="ECO:0000256" key="7">
    <source>
        <dbReference type="ARBA" id="ARBA00023136"/>
    </source>
</evidence>
<feature type="transmembrane region" description="Helical" evidence="11">
    <location>
        <begin position="96"/>
        <end position="119"/>
    </location>
</feature>
<accession>A0A364RE37</accession>
<keyword evidence="2 11" id="KW-1003">Cell membrane</keyword>
<comment type="function">
    <text evidence="11">Fluoride-specific ion channel. Important for reducing fluoride concentration in the cell, thus reducing its toxicity.</text>
</comment>
<dbReference type="NCBIfam" id="TIGR00494">
    <property type="entry name" value="crcB"/>
    <property type="match status" value="1"/>
</dbReference>
<dbReference type="PANTHER" id="PTHR28259">
    <property type="entry name" value="FLUORIDE EXPORT PROTEIN 1-RELATED"/>
    <property type="match status" value="1"/>
</dbReference>
<feature type="transmembrane region" description="Helical" evidence="11">
    <location>
        <begin position="34"/>
        <end position="54"/>
    </location>
</feature>
<feature type="binding site" evidence="11">
    <location>
        <position position="74"/>
    </location>
    <ligand>
        <name>Na(+)</name>
        <dbReference type="ChEBI" id="CHEBI:29101"/>
        <note>structural</note>
    </ligand>
</feature>
<evidence type="ECO:0000256" key="6">
    <source>
        <dbReference type="ARBA" id="ARBA00023065"/>
    </source>
</evidence>
<name>A0A364RE37_9BACT</name>
<evidence type="ECO:0000256" key="2">
    <source>
        <dbReference type="ARBA" id="ARBA00022475"/>
    </source>
</evidence>
<keyword evidence="6 11" id="KW-0406">Ion transport</keyword>
<keyword evidence="4 11" id="KW-0812">Transmembrane</keyword>
<reference evidence="12 13" key="2">
    <citation type="submission" date="2018-07" db="EMBL/GenBank/DDBJ databases">
        <title>Pontibacter sp. 2b14 genomic sequence and assembly.</title>
        <authorList>
            <person name="Du Z.-J."/>
        </authorList>
    </citation>
    <scope>NUCLEOTIDE SEQUENCE [LARGE SCALE GENOMIC DNA]</scope>
    <source>
        <strain evidence="12 13">2b14</strain>
    </source>
</reference>
<evidence type="ECO:0000313" key="12">
    <source>
        <dbReference type="EMBL" id="RAU82610.1"/>
    </source>
</evidence>
<comment type="subcellular location">
    <subcellularLocation>
        <location evidence="1 11">Cell membrane</location>
        <topology evidence="1 11">Multi-pass membrane protein</topology>
    </subcellularLocation>
</comment>
<dbReference type="Pfam" id="PF02537">
    <property type="entry name" value="CRCB"/>
    <property type="match status" value="1"/>
</dbReference>